<proteinExistence type="inferred from homology"/>
<comment type="similarity">
    <text evidence="6">Belongs to the peptidase M3 family.</text>
</comment>
<dbReference type="InterPro" id="IPR001333">
    <property type="entry name" value="Peptidase_M32_Taq"/>
</dbReference>
<organism evidence="9 10">
    <name type="scientific">Planctomicrobium piriforme</name>
    <dbReference type="NCBI Taxonomy" id="1576369"/>
    <lineage>
        <taxon>Bacteria</taxon>
        <taxon>Pseudomonadati</taxon>
        <taxon>Planctomycetota</taxon>
        <taxon>Planctomycetia</taxon>
        <taxon>Planctomycetales</taxon>
        <taxon>Planctomycetaceae</taxon>
        <taxon>Planctomicrobium</taxon>
    </lineage>
</organism>
<dbReference type="EMBL" id="FOQD01000018">
    <property type="protein sequence ID" value="SFJ32647.1"/>
    <property type="molecule type" value="Genomic_DNA"/>
</dbReference>
<keyword evidence="10" id="KW-1185">Reference proteome</keyword>
<dbReference type="PANTHER" id="PTHR34217">
    <property type="entry name" value="METAL-DEPENDENT CARBOXYPEPTIDASE"/>
    <property type="match status" value="1"/>
</dbReference>
<dbReference type="GO" id="GO:0004222">
    <property type="term" value="F:metalloendopeptidase activity"/>
    <property type="evidence" value="ECO:0007669"/>
    <property type="project" value="InterPro"/>
</dbReference>
<evidence type="ECO:0000256" key="3">
    <source>
        <dbReference type="ARBA" id="ARBA00022801"/>
    </source>
</evidence>
<dbReference type="Pfam" id="PF01432">
    <property type="entry name" value="Peptidase_M3"/>
    <property type="match status" value="1"/>
</dbReference>
<dbReference type="Proteomes" id="UP000199518">
    <property type="component" value="Unassembled WGS sequence"/>
</dbReference>
<accession>A0A1I3QH10</accession>
<keyword evidence="1 6" id="KW-0645">Protease</keyword>
<dbReference type="InterPro" id="IPR011977">
    <property type="entry name" value="Pept_M3B_clade3"/>
</dbReference>
<feature type="domain" description="Peptidase M3A/M3B catalytic" evidence="7">
    <location>
        <begin position="208"/>
        <end position="585"/>
    </location>
</feature>
<dbReference type="OrthoDB" id="9762795at2"/>
<evidence type="ECO:0000313" key="10">
    <source>
        <dbReference type="Proteomes" id="UP000199518"/>
    </source>
</evidence>
<dbReference type="InterPro" id="IPR034006">
    <property type="entry name" value="M3B_PepF_2"/>
</dbReference>
<dbReference type="PANTHER" id="PTHR34217:SF1">
    <property type="entry name" value="CARBOXYPEPTIDASE 1"/>
    <property type="match status" value="1"/>
</dbReference>
<evidence type="ECO:0000256" key="1">
    <source>
        <dbReference type="ARBA" id="ARBA00022670"/>
    </source>
</evidence>
<protein>
    <submittedName>
        <fullName evidence="9">Oligoendopeptidase, pepF/M3 family</fullName>
    </submittedName>
</protein>
<dbReference type="InterPro" id="IPR013647">
    <property type="entry name" value="OligopepF_N_dom"/>
</dbReference>
<dbReference type="InterPro" id="IPR001567">
    <property type="entry name" value="Pept_M3A_M3B_dom"/>
</dbReference>
<comment type="cofactor">
    <cofactor evidence="6">
        <name>Zn(2+)</name>
        <dbReference type="ChEBI" id="CHEBI:29105"/>
    </cofactor>
    <text evidence="6">Binds 1 zinc ion.</text>
</comment>
<keyword evidence="2 6" id="KW-0479">Metal-binding</keyword>
<keyword evidence="4 6" id="KW-0862">Zinc</keyword>
<evidence type="ECO:0000256" key="6">
    <source>
        <dbReference type="RuleBase" id="RU003435"/>
    </source>
</evidence>
<dbReference type="Gene3D" id="1.20.140.70">
    <property type="entry name" value="Oligopeptidase f, N-terminal domain"/>
    <property type="match status" value="1"/>
</dbReference>
<reference evidence="10" key="1">
    <citation type="submission" date="2016-10" db="EMBL/GenBank/DDBJ databases">
        <authorList>
            <person name="Varghese N."/>
            <person name="Submissions S."/>
        </authorList>
    </citation>
    <scope>NUCLEOTIDE SEQUENCE [LARGE SCALE GENOMIC DNA]</scope>
    <source>
        <strain evidence="10">DSM 26348</strain>
    </source>
</reference>
<name>A0A1I3QH10_9PLAN</name>
<dbReference type="CDD" id="cd09607">
    <property type="entry name" value="M3B_PepF"/>
    <property type="match status" value="1"/>
</dbReference>
<dbReference type="GO" id="GO:0046872">
    <property type="term" value="F:metal ion binding"/>
    <property type="evidence" value="ECO:0007669"/>
    <property type="project" value="UniProtKB-UniRule"/>
</dbReference>
<sequence length="604" mass="68446">MTQTAAQKYSITWDLDSLYPRPDSVEFKVLIDGFKEDLKQLAAVSETLPAPSKSSAKVWGDFLEQVEKLFAYSCDLGAFVGCHTAADTENKAIQQIEGVLAATGPERNQVFTNLELALREISDEQLKEFAAADPRLKSLLFFLQDSRANAQFRLPKDLEMLSAELGVDGIHAWGRLFDRISGDLRIELMEKGEIVRKSPGQVRLDVLDRNTRVNNFYAIEKAWKKVEDTCADSLNHIAGTRLSRYKRLKTQDHLDAPLRFNRMQRKTLDTMWDVISQRKQVLLKFFERKAKLIGVERLAWYDQLAPLPQAASKGDTLTWDQACDTIIESFAEFSDELGDFAQKALDDRWVEAEDRSGKRQGGFCTGLPVRQQSRIFMTFTGSADSMSTLAHELGHAYHSHVLRSQPYLLQDYPMNLAETASTFAEAILGGKRLANAKTAGDKLGILNNMLTDSVAFLMNIHARFIFENQFHLERPAAELTADRLTEIMLAAQKEAYCDAFSEWSSVFWTSKLHFYISGLPFYNFPYTFGYLLSLGLYSTAGEFGKDFPKKYRELLLATGSMNAEEAVKSTLGYDLTKPDFWNRSIDVIDRHVAEFLKTSDEFVK</sequence>
<feature type="domain" description="Oligopeptidase F N-terminal" evidence="8">
    <location>
        <begin position="120"/>
        <end position="185"/>
    </location>
</feature>
<keyword evidence="5 6" id="KW-0482">Metalloprotease</keyword>
<dbReference type="Pfam" id="PF08439">
    <property type="entry name" value="Peptidase_M3_N"/>
    <property type="match status" value="1"/>
</dbReference>
<dbReference type="Gene3D" id="1.10.1370.20">
    <property type="entry name" value="Oligoendopeptidase f, C-terminal domain"/>
    <property type="match status" value="1"/>
</dbReference>
<keyword evidence="3 6" id="KW-0378">Hydrolase</keyword>
<dbReference type="RefSeq" id="WP_092054853.1">
    <property type="nucleotide sequence ID" value="NZ_FOQD01000018.1"/>
</dbReference>
<dbReference type="GO" id="GO:0006508">
    <property type="term" value="P:proteolysis"/>
    <property type="evidence" value="ECO:0007669"/>
    <property type="project" value="UniProtKB-KW"/>
</dbReference>
<evidence type="ECO:0000256" key="2">
    <source>
        <dbReference type="ARBA" id="ARBA00022723"/>
    </source>
</evidence>
<dbReference type="InterPro" id="IPR042088">
    <property type="entry name" value="OligoPept_F_C"/>
</dbReference>
<dbReference type="SUPFAM" id="SSF55486">
    <property type="entry name" value="Metalloproteases ('zincins'), catalytic domain"/>
    <property type="match status" value="1"/>
</dbReference>
<gene>
    <name evidence="9" type="ORF">SAMN05421753_11871</name>
</gene>
<evidence type="ECO:0000256" key="4">
    <source>
        <dbReference type="ARBA" id="ARBA00022833"/>
    </source>
</evidence>
<dbReference type="GO" id="GO:0004181">
    <property type="term" value="F:metallocarboxypeptidase activity"/>
    <property type="evidence" value="ECO:0007669"/>
    <property type="project" value="InterPro"/>
</dbReference>
<dbReference type="AlphaFoldDB" id="A0A1I3QH10"/>
<evidence type="ECO:0000259" key="8">
    <source>
        <dbReference type="Pfam" id="PF08439"/>
    </source>
</evidence>
<dbReference type="NCBIfam" id="TIGR02290">
    <property type="entry name" value="M3_fam_3"/>
    <property type="match status" value="1"/>
</dbReference>
<evidence type="ECO:0000256" key="5">
    <source>
        <dbReference type="ARBA" id="ARBA00023049"/>
    </source>
</evidence>
<evidence type="ECO:0000259" key="7">
    <source>
        <dbReference type="Pfam" id="PF01432"/>
    </source>
</evidence>
<evidence type="ECO:0000313" key="9">
    <source>
        <dbReference type="EMBL" id="SFJ32647.1"/>
    </source>
</evidence>
<dbReference type="STRING" id="1576369.SAMN05421753_11871"/>